<dbReference type="PROSITE" id="PS50297">
    <property type="entry name" value="ANK_REP_REGION"/>
    <property type="match status" value="3"/>
</dbReference>
<dbReference type="SUPFAM" id="SSF48403">
    <property type="entry name" value="Ankyrin repeat"/>
    <property type="match status" value="1"/>
</dbReference>
<keyword evidence="5" id="KW-1185">Reference proteome</keyword>
<dbReference type="SMART" id="SM00248">
    <property type="entry name" value="ANK"/>
    <property type="match status" value="5"/>
</dbReference>
<dbReference type="AlphaFoldDB" id="A0AAD4XXK9"/>
<dbReference type="Pfam" id="PF13857">
    <property type="entry name" value="Ank_5"/>
    <property type="match status" value="1"/>
</dbReference>
<feature type="repeat" description="ANK" evidence="3">
    <location>
        <begin position="185"/>
        <end position="206"/>
    </location>
</feature>
<feature type="repeat" description="ANK" evidence="3">
    <location>
        <begin position="104"/>
        <end position="127"/>
    </location>
</feature>
<evidence type="ECO:0000256" key="1">
    <source>
        <dbReference type="ARBA" id="ARBA00022737"/>
    </source>
</evidence>
<dbReference type="Pfam" id="PF00023">
    <property type="entry name" value="Ank"/>
    <property type="match status" value="1"/>
</dbReference>
<dbReference type="Proteomes" id="UP001202328">
    <property type="component" value="Unassembled WGS sequence"/>
</dbReference>
<dbReference type="PANTHER" id="PTHR24186">
    <property type="entry name" value="PROTEIN PHOSPHATASE 1 REGULATORY SUBUNIT"/>
    <property type="match status" value="1"/>
</dbReference>
<dbReference type="EMBL" id="JAJJMB010001716">
    <property type="protein sequence ID" value="KAI3955867.1"/>
    <property type="molecule type" value="Genomic_DNA"/>
</dbReference>
<dbReference type="PROSITE" id="PS50088">
    <property type="entry name" value="ANK_REPEAT"/>
    <property type="match status" value="3"/>
</dbReference>
<dbReference type="InterPro" id="IPR002110">
    <property type="entry name" value="Ankyrin_rpt"/>
</dbReference>
<keyword evidence="1" id="KW-0677">Repeat</keyword>
<sequence length="409" mass="45725">MDIIHDVTRRGDVKSLRRILAANPSFPLADPKFTSFLRTPLHEAVMLGYVDFASEILSINPGFAMELDSQGFTPLHLASTKYDVKMVSILIDANIDACITPYKDGRTPLHLAATRDEVKVMGLLIQKRPEAMHKKLLTTNETILHLCVKHNKLRAMKKLVDYLVTNRANLANNPDVLSVNSSDSDGNTILHLAAQNKRIKMLKYLIGSDDIKVDLNIRNNKGQTALHMLDVNEMMDIGIDCICYDYHNTCDVPQQITASQNERLKERLNTLMIIDSITDPVMFTYYLKYVIGDHAMSQGFQSYRNNLPSHKSTTGNITADAEIITYRANFVRDLLTAAISTPGIVLEDWWMNITSNYNTTMGGGSGFTPYLIRYAGTAILAYTLPKAYRSYILLNTLSVVAGNPTTNTP</sequence>
<dbReference type="Pfam" id="PF12796">
    <property type="entry name" value="Ank_2"/>
    <property type="match status" value="1"/>
</dbReference>
<dbReference type="Gene3D" id="1.25.40.20">
    <property type="entry name" value="Ankyrin repeat-containing domain"/>
    <property type="match status" value="1"/>
</dbReference>
<organism evidence="4 5">
    <name type="scientific">Papaver atlanticum</name>
    <dbReference type="NCBI Taxonomy" id="357466"/>
    <lineage>
        <taxon>Eukaryota</taxon>
        <taxon>Viridiplantae</taxon>
        <taxon>Streptophyta</taxon>
        <taxon>Embryophyta</taxon>
        <taxon>Tracheophyta</taxon>
        <taxon>Spermatophyta</taxon>
        <taxon>Magnoliopsida</taxon>
        <taxon>Ranunculales</taxon>
        <taxon>Papaveraceae</taxon>
        <taxon>Papaveroideae</taxon>
        <taxon>Papaver</taxon>
    </lineage>
</organism>
<accession>A0AAD4XXK9</accession>
<evidence type="ECO:0000256" key="2">
    <source>
        <dbReference type="ARBA" id="ARBA00023043"/>
    </source>
</evidence>
<evidence type="ECO:0000313" key="5">
    <source>
        <dbReference type="Proteomes" id="UP001202328"/>
    </source>
</evidence>
<feature type="repeat" description="ANK" evidence="3">
    <location>
        <begin position="70"/>
        <end position="96"/>
    </location>
</feature>
<gene>
    <name evidence="4" type="ORF">MKW98_006227</name>
</gene>
<name>A0AAD4XXK9_9MAGN</name>
<dbReference type="InterPro" id="IPR036770">
    <property type="entry name" value="Ankyrin_rpt-contain_sf"/>
</dbReference>
<evidence type="ECO:0000313" key="4">
    <source>
        <dbReference type="EMBL" id="KAI3955867.1"/>
    </source>
</evidence>
<dbReference type="GO" id="GO:0005886">
    <property type="term" value="C:plasma membrane"/>
    <property type="evidence" value="ECO:0007669"/>
    <property type="project" value="TreeGrafter"/>
</dbReference>
<keyword evidence="2 3" id="KW-0040">ANK repeat</keyword>
<protein>
    <submittedName>
        <fullName evidence="4">Uncharacterized protein</fullName>
    </submittedName>
</protein>
<dbReference type="PANTHER" id="PTHR24186:SF37">
    <property type="entry name" value="PGG DOMAIN-CONTAINING PROTEIN"/>
    <property type="match status" value="1"/>
</dbReference>
<evidence type="ECO:0000256" key="3">
    <source>
        <dbReference type="PROSITE-ProRule" id="PRU00023"/>
    </source>
</evidence>
<proteinExistence type="predicted"/>
<reference evidence="4" key="1">
    <citation type="submission" date="2022-04" db="EMBL/GenBank/DDBJ databases">
        <title>A functionally conserved STORR gene fusion in Papaver species that diverged 16.8 million years ago.</title>
        <authorList>
            <person name="Catania T."/>
        </authorList>
    </citation>
    <scope>NUCLEOTIDE SEQUENCE</scope>
    <source>
        <strain evidence="4">S-188037</strain>
    </source>
</reference>
<comment type="caution">
    <text evidence="4">The sequence shown here is derived from an EMBL/GenBank/DDBJ whole genome shotgun (WGS) entry which is preliminary data.</text>
</comment>